<dbReference type="InterPro" id="IPR052043">
    <property type="entry name" value="PolySaccharide_Degr_Enz"/>
</dbReference>
<protein>
    <submittedName>
        <fullName evidence="3">Glycoside hydrolase family 105 protein</fullName>
    </submittedName>
</protein>
<dbReference type="Gene3D" id="1.50.10.10">
    <property type="match status" value="1"/>
</dbReference>
<keyword evidence="1 3" id="KW-0378">Hydrolase</keyword>
<dbReference type="RefSeq" id="WP_379993550.1">
    <property type="nucleotide sequence ID" value="NZ_JBHSGN010000009.1"/>
</dbReference>
<proteinExistence type="predicted"/>
<keyword evidence="2" id="KW-0732">Signal</keyword>
<feature type="signal peptide" evidence="2">
    <location>
        <begin position="1"/>
        <end position="20"/>
    </location>
</feature>
<comment type="caution">
    <text evidence="3">The sequence shown here is derived from an EMBL/GenBank/DDBJ whole genome shotgun (WGS) entry which is preliminary data.</text>
</comment>
<dbReference type="Proteomes" id="UP001596023">
    <property type="component" value="Unassembled WGS sequence"/>
</dbReference>
<evidence type="ECO:0000256" key="1">
    <source>
        <dbReference type="ARBA" id="ARBA00022801"/>
    </source>
</evidence>
<feature type="chain" id="PRO_5045849465" evidence="2">
    <location>
        <begin position="21"/>
        <end position="388"/>
    </location>
</feature>
<dbReference type="InterPro" id="IPR010905">
    <property type="entry name" value="Glyco_hydro_88"/>
</dbReference>
<dbReference type="PANTHER" id="PTHR33886:SF8">
    <property type="entry name" value="UNSATURATED RHAMNOGALACTURONAN HYDROLASE (EUROFUNG)"/>
    <property type="match status" value="1"/>
</dbReference>
<dbReference type="InterPro" id="IPR012341">
    <property type="entry name" value="6hp_glycosidase-like_sf"/>
</dbReference>
<evidence type="ECO:0000256" key="2">
    <source>
        <dbReference type="SAM" id="SignalP"/>
    </source>
</evidence>
<dbReference type="InterPro" id="IPR008928">
    <property type="entry name" value="6-hairpin_glycosidase_sf"/>
</dbReference>
<evidence type="ECO:0000313" key="4">
    <source>
        <dbReference type="Proteomes" id="UP001596023"/>
    </source>
</evidence>
<dbReference type="PANTHER" id="PTHR33886">
    <property type="entry name" value="UNSATURATED RHAMNOGALACTURONAN HYDROLASE (EUROFUNG)"/>
    <property type="match status" value="1"/>
</dbReference>
<dbReference type="EMBL" id="JBHSGN010000009">
    <property type="protein sequence ID" value="MFC4672374.1"/>
    <property type="molecule type" value="Genomic_DNA"/>
</dbReference>
<dbReference type="Pfam" id="PF07470">
    <property type="entry name" value="Glyco_hydro_88"/>
    <property type="match status" value="1"/>
</dbReference>
<organism evidence="3 4">
    <name type="scientific">Dysgonomonas termitidis</name>
    <dbReference type="NCBI Taxonomy" id="1516126"/>
    <lineage>
        <taxon>Bacteria</taxon>
        <taxon>Pseudomonadati</taxon>
        <taxon>Bacteroidota</taxon>
        <taxon>Bacteroidia</taxon>
        <taxon>Bacteroidales</taxon>
        <taxon>Dysgonomonadaceae</taxon>
        <taxon>Dysgonomonas</taxon>
    </lineage>
</organism>
<sequence>MNIKLLICLLSIASIISMEAQTKYYVRLTDSEIKRNPESWMLDFSKAPKWNYCHGLELQAIFQTWQKTFDQTYYDYVYSFADLMVEPDGQIKTYKPLEYNIDRVNSGKFLFPVYALTKQERFRKALDLMRDQMRTHPRTADGSFWHKKIYPHQVWLDGLYMAGPFLAEYAKTFNELELFDDVVVQILDVHKYMYDAKTGLYYHGWDESRQQRWADKVTGLSPNFWSRSIGWYMMAMVDVLDYLPENHEKRGDVIKLLQDLSSAIEKYRDEKTGMWYQVTDQMGRKGNYIESSASAMFIYTWVKGAQKGYLDKSYLEKGEIAYDQFVKRFIKDNGDGTLSLTDGCSVAGLGGENNYRDGSYEYYINEPVRDNDPKAVGPFIMLSVLLDK</sequence>
<dbReference type="GO" id="GO:0016787">
    <property type="term" value="F:hydrolase activity"/>
    <property type="evidence" value="ECO:0007669"/>
    <property type="project" value="UniProtKB-KW"/>
</dbReference>
<dbReference type="SUPFAM" id="SSF48208">
    <property type="entry name" value="Six-hairpin glycosidases"/>
    <property type="match status" value="1"/>
</dbReference>
<accession>A0ABV9KRC4</accession>
<evidence type="ECO:0000313" key="3">
    <source>
        <dbReference type="EMBL" id="MFC4672374.1"/>
    </source>
</evidence>
<gene>
    <name evidence="3" type="ORF">ACFO6W_01575</name>
</gene>
<keyword evidence="4" id="KW-1185">Reference proteome</keyword>
<name>A0ABV9KRC4_9BACT</name>
<reference evidence="4" key="1">
    <citation type="journal article" date="2019" name="Int. J. Syst. Evol. Microbiol.">
        <title>The Global Catalogue of Microorganisms (GCM) 10K type strain sequencing project: providing services to taxonomists for standard genome sequencing and annotation.</title>
        <authorList>
            <consortium name="The Broad Institute Genomics Platform"/>
            <consortium name="The Broad Institute Genome Sequencing Center for Infectious Disease"/>
            <person name="Wu L."/>
            <person name="Ma J."/>
        </authorList>
    </citation>
    <scope>NUCLEOTIDE SEQUENCE [LARGE SCALE GENOMIC DNA]</scope>
    <source>
        <strain evidence="4">CCUG 66188</strain>
    </source>
</reference>